<dbReference type="PANTHER" id="PTHR10709:SF2">
    <property type="entry name" value="ACTIN-RELATED PROTEIN 2_3 COMPLEX SUBUNIT"/>
    <property type="match status" value="1"/>
</dbReference>
<evidence type="ECO:0000256" key="7">
    <source>
        <dbReference type="PIRNR" id="PIRNR038093"/>
    </source>
</evidence>
<gene>
    <name evidence="9" type="ORF">PACTADRAFT_49141</name>
</gene>
<dbReference type="InterPro" id="IPR001680">
    <property type="entry name" value="WD40_rpt"/>
</dbReference>
<dbReference type="SMART" id="SM00320">
    <property type="entry name" value="WD40"/>
    <property type="match status" value="5"/>
</dbReference>
<comment type="subcellular location">
    <subcellularLocation>
        <location evidence="7">Cytoplasm</location>
        <location evidence="7">Cytoskeleton</location>
        <location evidence="7">Actin patch</location>
    </subcellularLocation>
</comment>
<organism evidence="9 10">
    <name type="scientific">Pachysolen tannophilus NRRL Y-2460</name>
    <dbReference type="NCBI Taxonomy" id="669874"/>
    <lineage>
        <taxon>Eukaryota</taxon>
        <taxon>Fungi</taxon>
        <taxon>Dikarya</taxon>
        <taxon>Ascomycota</taxon>
        <taxon>Saccharomycotina</taxon>
        <taxon>Pichiomycetes</taxon>
        <taxon>Pachysolenaceae</taxon>
        <taxon>Pachysolen</taxon>
    </lineage>
</organism>
<keyword evidence="5 7" id="KW-0009">Actin-binding</keyword>
<accession>A0A1E4U0H7</accession>
<comment type="function">
    <text evidence="7">Functions as component of the Arp2/3 complex which is involved in regulation of actin polymerization and together with an activating nucleation-promoting factor (NPF) mediates the formation of branched actin networks.</text>
</comment>
<comment type="similarity">
    <text evidence="1 7">Belongs to the WD repeat ARPC1 family.</text>
</comment>
<dbReference type="Pfam" id="PF00400">
    <property type="entry name" value="WD40"/>
    <property type="match status" value="2"/>
</dbReference>
<keyword evidence="4" id="KW-0677">Repeat</keyword>
<dbReference type="OrthoDB" id="406844at2759"/>
<dbReference type="STRING" id="669874.A0A1E4U0H7"/>
<evidence type="ECO:0000256" key="3">
    <source>
        <dbReference type="ARBA" id="ARBA00022574"/>
    </source>
</evidence>
<dbReference type="SUPFAM" id="SSF50978">
    <property type="entry name" value="WD40 repeat-like"/>
    <property type="match status" value="1"/>
</dbReference>
<dbReference type="PROSITE" id="PS50294">
    <property type="entry name" value="WD_REPEATS_REGION"/>
    <property type="match status" value="1"/>
</dbReference>
<evidence type="ECO:0000256" key="6">
    <source>
        <dbReference type="ARBA" id="ARBA00023212"/>
    </source>
</evidence>
<evidence type="ECO:0000313" key="10">
    <source>
        <dbReference type="Proteomes" id="UP000094236"/>
    </source>
</evidence>
<dbReference type="PROSITE" id="PS50082">
    <property type="entry name" value="WD_REPEATS_2"/>
    <property type="match status" value="1"/>
</dbReference>
<dbReference type="GO" id="GO:0005885">
    <property type="term" value="C:Arp2/3 protein complex"/>
    <property type="evidence" value="ECO:0007669"/>
    <property type="project" value="UniProtKB-UniRule"/>
</dbReference>
<evidence type="ECO:0000256" key="4">
    <source>
        <dbReference type="ARBA" id="ARBA00022737"/>
    </source>
</evidence>
<dbReference type="PIRSF" id="PIRSF038093">
    <property type="entry name" value="ARP2/3_su1"/>
    <property type="match status" value="1"/>
</dbReference>
<protein>
    <recommendedName>
        <fullName evidence="7">Actin-related protein 2/3 complex subunit</fullName>
    </recommendedName>
</protein>
<keyword evidence="2 7" id="KW-0963">Cytoplasm</keyword>
<dbReference type="AlphaFoldDB" id="A0A1E4U0H7"/>
<proteinExistence type="inferred from homology"/>
<evidence type="ECO:0000256" key="8">
    <source>
        <dbReference type="PROSITE-ProRule" id="PRU00221"/>
    </source>
</evidence>
<name>A0A1E4U0H7_PACTA</name>
<evidence type="ECO:0000256" key="1">
    <source>
        <dbReference type="ARBA" id="ARBA00006260"/>
    </source>
</evidence>
<keyword evidence="3 8" id="KW-0853">WD repeat</keyword>
<feature type="repeat" description="WD" evidence="8">
    <location>
        <begin position="52"/>
        <end position="83"/>
    </location>
</feature>
<dbReference type="GO" id="GO:0034314">
    <property type="term" value="P:Arp2/3 complex-mediated actin nucleation"/>
    <property type="evidence" value="ECO:0007669"/>
    <property type="project" value="UniProtKB-UniRule"/>
</dbReference>
<dbReference type="GO" id="GO:0051015">
    <property type="term" value="F:actin filament binding"/>
    <property type="evidence" value="ECO:0007669"/>
    <property type="project" value="EnsemblFungi"/>
</dbReference>
<evidence type="ECO:0000256" key="2">
    <source>
        <dbReference type="ARBA" id="ARBA00022490"/>
    </source>
</evidence>
<dbReference type="GO" id="GO:0044396">
    <property type="term" value="P:actin cortical patch organization"/>
    <property type="evidence" value="ECO:0007669"/>
    <property type="project" value="EnsemblFungi"/>
</dbReference>
<dbReference type="PANTHER" id="PTHR10709">
    <property type="entry name" value="ACTIN-RELATED PROTEIN 2/3 COMPLEX SUBUNIT 1"/>
    <property type="match status" value="1"/>
</dbReference>
<keyword evidence="6 7" id="KW-0206">Cytoskeleton</keyword>
<dbReference type="InterPro" id="IPR015943">
    <property type="entry name" value="WD40/YVTN_repeat-like_dom_sf"/>
</dbReference>
<dbReference type="GO" id="GO:0043130">
    <property type="term" value="F:ubiquitin binding"/>
    <property type="evidence" value="ECO:0007669"/>
    <property type="project" value="EnsemblFungi"/>
</dbReference>
<dbReference type="InterPro" id="IPR036322">
    <property type="entry name" value="WD40_repeat_dom_sf"/>
</dbReference>
<dbReference type="GO" id="GO:2000601">
    <property type="term" value="P:positive regulation of Arp2/3 complex-mediated actin nucleation"/>
    <property type="evidence" value="ECO:0007669"/>
    <property type="project" value="EnsemblFungi"/>
</dbReference>
<reference evidence="10" key="1">
    <citation type="submission" date="2016-05" db="EMBL/GenBank/DDBJ databases">
        <title>Comparative genomics of biotechnologically important yeasts.</title>
        <authorList>
            <consortium name="DOE Joint Genome Institute"/>
            <person name="Riley R."/>
            <person name="Haridas S."/>
            <person name="Wolfe K.H."/>
            <person name="Lopes M.R."/>
            <person name="Hittinger C.T."/>
            <person name="Goker M."/>
            <person name="Salamov A."/>
            <person name="Wisecaver J."/>
            <person name="Long T.M."/>
            <person name="Aerts A.L."/>
            <person name="Barry K."/>
            <person name="Choi C."/>
            <person name="Clum A."/>
            <person name="Coughlan A.Y."/>
            <person name="Deshpande S."/>
            <person name="Douglass A.P."/>
            <person name="Hanson S.J."/>
            <person name="Klenk H.-P."/>
            <person name="Labutti K."/>
            <person name="Lapidus A."/>
            <person name="Lindquist E."/>
            <person name="Lipzen A."/>
            <person name="Meier-Kolthoff J.P."/>
            <person name="Ohm R.A."/>
            <person name="Otillar R.P."/>
            <person name="Pangilinan J."/>
            <person name="Peng Y."/>
            <person name="Rokas A."/>
            <person name="Rosa C.A."/>
            <person name="Scheuner C."/>
            <person name="Sibirny A.A."/>
            <person name="Slot J.C."/>
            <person name="Stielow J.B."/>
            <person name="Sun H."/>
            <person name="Kurtzman C.P."/>
            <person name="Blackwell M."/>
            <person name="Grigoriev I.V."/>
            <person name="Jeffries T.W."/>
        </authorList>
    </citation>
    <scope>NUCLEOTIDE SEQUENCE [LARGE SCALE GENOMIC DNA]</scope>
    <source>
        <strain evidence="10">NRRL Y-2460</strain>
    </source>
</reference>
<dbReference type="GO" id="GO:0030479">
    <property type="term" value="C:actin cortical patch"/>
    <property type="evidence" value="ECO:0007669"/>
    <property type="project" value="UniProtKB-SubCell"/>
</dbReference>
<evidence type="ECO:0000256" key="5">
    <source>
        <dbReference type="ARBA" id="ARBA00023203"/>
    </source>
</evidence>
<dbReference type="Gene3D" id="2.130.10.10">
    <property type="entry name" value="YVTN repeat-like/Quinoprotein amine dehydrogenase"/>
    <property type="match status" value="1"/>
</dbReference>
<evidence type="ECO:0000313" key="9">
    <source>
        <dbReference type="EMBL" id="ODV97428.1"/>
    </source>
</evidence>
<dbReference type="InterPro" id="IPR017383">
    <property type="entry name" value="ARPC1"/>
</dbReference>
<dbReference type="Proteomes" id="UP000094236">
    <property type="component" value="Unassembled WGS sequence"/>
</dbReference>
<keyword evidence="10" id="KW-1185">Reference proteome</keyword>
<dbReference type="EMBL" id="KV454012">
    <property type="protein sequence ID" value="ODV97428.1"/>
    <property type="molecule type" value="Genomic_DNA"/>
</dbReference>
<sequence length="384" mass="42859">MPIPNPIPFQLTKEPIYDHCFSGDRKFVAITKQNTAEIYDLSNNKPKLVTVLEGHDKTITAIDIAPDGKIVTCSQDRNAIVWNKISGTGASATYKSTLVLLRINRAATVARWSPNGLKFAVGSSDRIIAVCYFEPENDWWVSKHIKKPLKSTILSLDWHENNVLLSCGSADGHVRVFSGFIKSVDEKPAPTVWGDRLPFQTLCGDYFLNGSWIHDVKFSTNGEFLAFVSHDSSINILYPSKNGQEISIPDKFYQVKTSFLPFKSLIFINNSKIITAGNDCYPVVFEGNENSGWNFTTSIDDPIAKKQPTKVITNEDDEELNQRDALNMFRQMDLKGSSSQEHSGLLPTIHQNSITKIRPYSYNGQNVAKISTSGNDGKIVIFDV</sequence>